<dbReference type="GeneID" id="78773219"/>
<evidence type="ECO:0000256" key="2">
    <source>
        <dbReference type="SAM" id="SignalP"/>
    </source>
</evidence>
<dbReference type="KEGG" id="crq:GCK72_001024"/>
<reference evidence="3 4" key="1">
    <citation type="submission" date="2019-12" db="EMBL/GenBank/DDBJ databases">
        <title>Chromosome-level assembly of the Caenorhabditis remanei genome.</title>
        <authorList>
            <person name="Teterina A.A."/>
            <person name="Willis J.H."/>
            <person name="Phillips P.C."/>
        </authorList>
    </citation>
    <scope>NUCLEOTIDE SEQUENCE [LARGE SCALE GENOMIC DNA]</scope>
    <source>
        <strain evidence="3 4">PX506</strain>
        <tissue evidence="3">Whole organism</tissue>
    </source>
</reference>
<protein>
    <submittedName>
        <fullName evidence="3">Uncharacterized protein</fullName>
    </submittedName>
</protein>
<dbReference type="RefSeq" id="XP_053591451.1">
    <property type="nucleotide sequence ID" value="XM_053722806.1"/>
</dbReference>
<organism evidence="3 4">
    <name type="scientific">Caenorhabditis remanei</name>
    <name type="common">Caenorhabditis vulgaris</name>
    <dbReference type="NCBI Taxonomy" id="31234"/>
    <lineage>
        <taxon>Eukaryota</taxon>
        <taxon>Metazoa</taxon>
        <taxon>Ecdysozoa</taxon>
        <taxon>Nematoda</taxon>
        <taxon>Chromadorea</taxon>
        <taxon>Rhabditida</taxon>
        <taxon>Rhabditina</taxon>
        <taxon>Rhabditomorpha</taxon>
        <taxon>Rhabditoidea</taxon>
        <taxon>Rhabditidae</taxon>
        <taxon>Peloderinae</taxon>
        <taxon>Caenorhabditis</taxon>
    </lineage>
</organism>
<feature type="chain" id="PRO_5025650304" evidence="2">
    <location>
        <begin position="22"/>
        <end position="138"/>
    </location>
</feature>
<comment type="caution">
    <text evidence="3">The sequence shown here is derived from an EMBL/GenBank/DDBJ whole genome shotgun (WGS) entry which is preliminary data.</text>
</comment>
<feature type="region of interest" description="Disordered" evidence="1">
    <location>
        <begin position="103"/>
        <end position="138"/>
    </location>
</feature>
<proteinExistence type="predicted"/>
<dbReference type="CTD" id="78773219"/>
<dbReference type="AlphaFoldDB" id="A0A6A5HLY0"/>
<gene>
    <name evidence="3" type="ORF">GCK72_001024</name>
</gene>
<feature type="non-terminal residue" evidence="3">
    <location>
        <position position="1"/>
    </location>
</feature>
<feature type="compositionally biased region" description="Low complexity" evidence="1">
    <location>
        <begin position="111"/>
        <end position="125"/>
    </location>
</feature>
<name>A0A6A5HLY0_CAERE</name>
<evidence type="ECO:0000313" key="4">
    <source>
        <dbReference type="Proteomes" id="UP000483820"/>
    </source>
</evidence>
<dbReference type="EMBL" id="WUAV01000001">
    <property type="protein sequence ID" value="KAF1769210.1"/>
    <property type="molecule type" value="Genomic_DNA"/>
</dbReference>
<evidence type="ECO:0000256" key="1">
    <source>
        <dbReference type="SAM" id="MobiDB-lite"/>
    </source>
</evidence>
<keyword evidence="2" id="KW-0732">Signal</keyword>
<evidence type="ECO:0000313" key="3">
    <source>
        <dbReference type="EMBL" id="KAF1769210.1"/>
    </source>
</evidence>
<accession>A0A6A5HLY0</accession>
<sequence>HTFSCCCSLISLSLFPTPFLSFFQEFSFCVIFGLNSVHSTCPLNIFWACLRGKRNESKTAEKVSFPLIRLSGNMPVSRADATCLNRNTKQRRLEPLVTLDSRDYGSWRNASSPSASPSTSNKSPPVFQAEKKRVHWRK</sequence>
<dbReference type="Proteomes" id="UP000483820">
    <property type="component" value="Chromosome I"/>
</dbReference>
<feature type="signal peptide" evidence="2">
    <location>
        <begin position="1"/>
        <end position="21"/>
    </location>
</feature>